<organism evidence="4 5">
    <name type="scientific">Carboxylicivirga sediminis</name>
    <dbReference type="NCBI Taxonomy" id="2006564"/>
    <lineage>
        <taxon>Bacteria</taxon>
        <taxon>Pseudomonadati</taxon>
        <taxon>Bacteroidota</taxon>
        <taxon>Bacteroidia</taxon>
        <taxon>Marinilabiliales</taxon>
        <taxon>Marinilabiliaceae</taxon>
        <taxon>Carboxylicivirga</taxon>
    </lineage>
</organism>
<evidence type="ECO:0000256" key="1">
    <source>
        <dbReference type="ARBA" id="ARBA00008779"/>
    </source>
</evidence>
<protein>
    <submittedName>
        <fullName evidence="4">Sulfatase-like hydrolase/transferase</fullName>
    </submittedName>
</protein>
<dbReference type="SUPFAM" id="SSF53649">
    <property type="entry name" value="Alkaline phosphatase-like"/>
    <property type="match status" value="1"/>
</dbReference>
<dbReference type="Pfam" id="PF00884">
    <property type="entry name" value="Sulfatase"/>
    <property type="match status" value="1"/>
</dbReference>
<gene>
    <name evidence="4" type="ORF">KDU71_09825</name>
</gene>
<dbReference type="AlphaFoldDB" id="A0A941F4M2"/>
<proteinExistence type="inferred from homology"/>
<keyword evidence="2 4" id="KW-0378">Hydrolase</keyword>
<dbReference type="InterPro" id="IPR050738">
    <property type="entry name" value="Sulfatase"/>
</dbReference>
<dbReference type="Gene3D" id="3.40.720.10">
    <property type="entry name" value="Alkaline Phosphatase, subunit A"/>
    <property type="match status" value="1"/>
</dbReference>
<dbReference type="Gene3D" id="3.30.1120.10">
    <property type="match status" value="1"/>
</dbReference>
<dbReference type="InterPro" id="IPR017850">
    <property type="entry name" value="Alkaline_phosphatase_core_sf"/>
</dbReference>
<dbReference type="GO" id="GO:0004065">
    <property type="term" value="F:arylsulfatase activity"/>
    <property type="evidence" value="ECO:0007669"/>
    <property type="project" value="TreeGrafter"/>
</dbReference>
<evidence type="ECO:0000256" key="2">
    <source>
        <dbReference type="ARBA" id="ARBA00022801"/>
    </source>
</evidence>
<reference evidence="4" key="2">
    <citation type="submission" date="2021-04" db="EMBL/GenBank/DDBJ databases">
        <authorList>
            <person name="Zhang T."/>
            <person name="Zhang Y."/>
            <person name="Lu D."/>
            <person name="Zuo D."/>
            <person name="Du Z."/>
        </authorList>
    </citation>
    <scope>NUCLEOTIDE SEQUENCE</scope>
    <source>
        <strain evidence="4">JR1</strain>
    </source>
</reference>
<dbReference type="Proteomes" id="UP000679220">
    <property type="component" value="Unassembled WGS sequence"/>
</dbReference>
<comment type="caution">
    <text evidence="4">The sequence shown here is derived from an EMBL/GenBank/DDBJ whole genome shotgun (WGS) entry which is preliminary data.</text>
</comment>
<dbReference type="PROSITE" id="PS51257">
    <property type="entry name" value="PROKAR_LIPOPROTEIN"/>
    <property type="match status" value="1"/>
</dbReference>
<dbReference type="EMBL" id="JAGTAR010000013">
    <property type="protein sequence ID" value="MBR8535853.1"/>
    <property type="molecule type" value="Genomic_DNA"/>
</dbReference>
<evidence type="ECO:0000313" key="4">
    <source>
        <dbReference type="EMBL" id="MBR8535853.1"/>
    </source>
</evidence>
<keyword evidence="5" id="KW-1185">Reference proteome</keyword>
<comment type="similarity">
    <text evidence="1">Belongs to the sulfatase family.</text>
</comment>
<dbReference type="InterPro" id="IPR000917">
    <property type="entry name" value="Sulfatase_N"/>
</dbReference>
<feature type="domain" description="Sulfatase N-terminal" evidence="3">
    <location>
        <begin position="33"/>
        <end position="377"/>
    </location>
</feature>
<evidence type="ECO:0000259" key="3">
    <source>
        <dbReference type="Pfam" id="PF00884"/>
    </source>
</evidence>
<dbReference type="PANTHER" id="PTHR42693:SF53">
    <property type="entry name" value="ENDO-4-O-SULFATASE"/>
    <property type="match status" value="1"/>
</dbReference>
<sequence>MIINKFYFFRIWVLLALGFVSCDNTDIHNSMKPNVLLLVADDLGYGDCSAYTHHAPDVSTPNIDKLAERGVLFTQGYVTAQICSPSRAGLLTGRYQQRWGVHTYTNAAFPNNELTIAEYLRDKGYSTALFGKSHLGQADDIMSPEYPLRHGFERFVGRTGGMIDYLKHSFEDQMKYPKPLNVYWGFGPWYFDDSVKEVEGYTTDIITNEALQFIDKNKKSPFFLMMGYTEVHAWTHQMPDSALTRLGIEKIEDWDPEKEEALEWVVRDGIGPYMADGRTRLLWHLSQLDKSVGKIISKLKENEILENTIIIFLSDNGSTKRISGNNGPLSGGKYLLEEGGIRVPYIISFPQKLPCGVNYKPMVSSMDIFPTICNLAGLEHPENVDFDGKDLVPFLKNSNAGHPHDELYWTGLSFRASEPSFEDMNSVEAKSYYSVGGDDSGWAVRKNNFKLRYFGRTDEYKLYDLDNDPGEQNDLSLTIPEITQDLKERYKQWHAGMNLPEIEIK</sequence>
<reference evidence="4" key="1">
    <citation type="journal article" date="2018" name="Int. J. Syst. Evol. Microbiol.">
        <title>Carboxylicivirga sediminis sp. nov., isolated from coastal sediment.</title>
        <authorList>
            <person name="Wang F.Q."/>
            <person name="Ren L.H."/>
            <person name="Zou R.J."/>
            <person name="Sun Y.Z."/>
            <person name="Liu X.J."/>
            <person name="Jiang F."/>
            <person name="Liu L.J."/>
        </authorList>
    </citation>
    <scope>NUCLEOTIDE SEQUENCE</scope>
    <source>
        <strain evidence="4">JR1</strain>
    </source>
</reference>
<dbReference type="RefSeq" id="WP_212190269.1">
    <property type="nucleotide sequence ID" value="NZ_JAGTAR010000013.1"/>
</dbReference>
<accession>A0A941F4M2</accession>
<evidence type="ECO:0000313" key="5">
    <source>
        <dbReference type="Proteomes" id="UP000679220"/>
    </source>
</evidence>
<name>A0A941F4M2_9BACT</name>
<dbReference type="PANTHER" id="PTHR42693">
    <property type="entry name" value="ARYLSULFATASE FAMILY MEMBER"/>
    <property type="match status" value="1"/>
</dbReference>